<dbReference type="InterPro" id="IPR000772">
    <property type="entry name" value="Ricin_B_lectin"/>
</dbReference>
<evidence type="ECO:0000256" key="1">
    <source>
        <dbReference type="ARBA" id="ARBA00001936"/>
    </source>
</evidence>
<keyword evidence="20" id="KW-1185">Reference proteome</keyword>
<dbReference type="SMART" id="SM00458">
    <property type="entry name" value="RICIN"/>
    <property type="match status" value="1"/>
</dbReference>
<proteinExistence type="inferred from homology"/>
<evidence type="ECO:0000256" key="3">
    <source>
        <dbReference type="ARBA" id="ARBA00004922"/>
    </source>
</evidence>
<evidence type="ECO:0000256" key="13">
    <source>
        <dbReference type="ARBA" id="ARBA00023136"/>
    </source>
</evidence>
<dbReference type="FunFam" id="2.80.10.50:FF:000047">
    <property type="entry name" value="Polypeptide N-acetylgalactosaminyltransferase"/>
    <property type="match status" value="1"/>
</dbReference>
<keyword evidence="15" id="KW-0325">Glycoprotein</keyword>
<evidence type="ECO:0000256" key="17">
    <source>
        <dbReference type="RuleBase" id="RU361242"/>
    </source>
</evidence>
<evidence type="ECO:0000256" key="10">
    <source>
        <dbReference type="ARBA" id="ARBA00022968"/>
    </source>
</evidence>
<keyword evidence="13" id="KW-0472">Membrane</keyword>
<evidence type="ECO:0000256" key="12">
    <source>
        <dbReference type="ARBA" id="ARBA00023034"/>
    </source>
</evidence>
<dbReference type="FunCoup" id="B3RR10">
    <property type="interactions" value="1409"/>
</dbReference>
<dbReference type="GO" id="GO:0046872">
    <property type="term" value="F:metal ion binding"/>
    <property type="evidence" value="ECO:0007669"/>
    <property type="project" value="UniProtKB-KW"/>
</dbReference>
<evidence type="ECO:0000256" key="9">
    <source>
        <dbReference type="ARBA" id="ARBA00022734"/>
    </source>
</evidence>
<dbReference type="GO" id="GO:0030246">
    <property type="term" value="F:carbohydrate binding"/>
    <property type="evidence" value="ECO:0007669"/>
    <property type="project" value="UniProtKB-KW"/>
</dbReference>
<gene>
    <name evidence="19" type="ORF">TRIADDRAFT_23130</name>
</gene>
<organism evidence="19 20">
    <name type="scientific">Trichoplax adhaerens</name>
    <name type="common">Trichoplax reptans</name>
    <dbReference type="NCBI Taxonomy" id="10228"/>
    <lineage>
        <taxon>Eukaryota</taxon>
        <taxon>Metazoa</taxon>
        <taxon>Placozoa</taxon>
        <taxon>Uniplacotomia</taxon>
        <taxon>Trichoplacea</taxon>
        <taxon>Trichoplacidae</taxon>
        <taxon>Trichoplax</taxon>
    </lineage>
</organism>
<evidence type="ECO:0000313" key="19">
    <source>
        <dbReference type="EMBL" id="EDV26798.1"/>
    </source>
</evidence>
<comment type="pathway">
    <text evidence="3 17">Protein modification; protein glycosylation.</text>
</comment>
<dbReference type="HOGENOM" id="CLU_013477_0_1_1"/>
<evidence type="ECO:0000256" key="7">
    <source>
        <dbReference type="ARBA" id="ARBA00022692"/>
    </source>
</evidence>
<comment type="cofactor">
    <cofactor evidence="1 17">
        <name>Mn(2+)</name>
        <dbReference type="ChEBI" id="CHEBI:29035"/>
    </cofactor>
</comment>
<sequence length="536" mass="61253">MADSNNTLLQSINPNKRLIFQPTLPHNFNPNAIGENGESVIVPDKAKAESDKLFKNHGFNQWASDHMSLHRTLPDLRPSLCKSQVFPKDLPQTSVVIVFHNEALSTLLRTVHSVLDRSAPDLIHQIILVDDFSSIKGHDPLKKYIADLKKVILVRNPKREGLIRSRIIGYSRATAPIVTFLDAHCEVTIGWLEPLLDRVHQNRSVVVCPEIDVIDDKTFQYRAGSSGDIRGVFNWDMKFRWRLTPSQEQKRRNNYNVLFARSPTMAGGLFAIDRQYFQEIGLYDSQMDIWGGENLELSFRIWQCGGQLEIMPCSHVGHVFRNVIPYKFPKDAGLTINKNSVRTAEVWMDGYKEFVYQRQPYMRNIHFGNITERLELRKKLQCKSFKWYLDHVFTDVILPNESAIAKGKVRNPESEMCLNTLGRPKHAFLGLSPCAHEGKTMIISLTVLNELAMDEVCFDVSDHQSGGKITLLDCHSMGGNQFWSHKKNGKLQHRDSGLCLDRGTGINPVMQPCKDVPSQIWTFDNYYPNVKPRKLN</sequence>
<comment type="similarity">
    <text evidence="4 17">Belongs to the glycosyltransferase 2 family. GalNAc-T subfamily.</text>
</comment>
<dbReference type="PANTHER" id="PTHR11675">
    <property type="entry name" value="N-ACETYLGALACTOSAMINYLTRANSFERASE"/>
    <property type="match status" value="1"/>
</dbReference>
<keyword evidence="7" id="KW-0812">Transmembrane</keyword>
<dbReference type="Pfam" id="PF00652">
    <property type="entry name" value="Ricin_B_lectin"/>
    <property type="match status" value="1"/>
</dbReference>
<evidence type="ECO:0000313" key="20">
    <source>
        <dbReference type="Proteomes" id="UP000009022"/>
    </source>
</evidence>
<keyword evidence="8" id="KW-0479">Metal-binding</keyword>
<evidence type="ECO:0000256" key="14">
    <source>
        <dbReference type="ARBA" id="ARBA00023157"/>
    </source>
</evidence>
<dbReference type="CDD" id="cd02510">
    <property type="entry name" value="pp-GalNAc-T"/>
    <property type="match status" value="1"/>
</dbReference>
<dbReference type="KEGG" id="tad:TRIADDRAFT_23130"/>
<dbReference type="Gene3D" id="2.80.10.50">
    <property type="match status" value="1"/>
</dbReference>
<evidence type="ECO:0000256" key="16">
    <source>
        <dbReference type="ARBA" id="ARBA00023211"/>
    </source>
</evidence>
<dbReference type="GeneID" id="6752007"/>
<keyword evidence="11" id="KW-1133">Transmembrane helix</keyword>
<evidence type="ECO:0000256" key="8">
    <source>
        <dbReference type="ARBA" id="ARBA00022723"/>
    </source>
</evidence>
<dbReference type="Pfam" id="PF00535">
    <property type="entry name" value="Glycos_transf_2"/>
    <property type="match status" value="1"/>
</dbReference>
<dbReference type="PROSITE" id="PS50231">
    <property type="entry name" value="RICIN_B_LECTIN"/>
    <property type="match status" value="1"/>
</dbReference>
<dbReference type="GO" id="GO:0005794">
    <property type="term" value="C:Golgi apparatus"/>
    <property type="evidence" value="ECO:0000318"/>
    <property type="project" value="GO_Central"/>
</dbReference>
<dbReference type="PhylomeDB" id="B3RR10"/>
<dbReference type="EC" id="2.4.1.-" evidence="17"/>
<name>B3RR10_TRIAD</name>
<dbReference type="InterPro" id="IPR029044">
    <property type="entry name" value="Nucleotide-diphossugar_trans"/>
</dbReference>
<dbReference type="Gene3D" id="3.90.550.10">
    <property type="entry name" value="Spore Coat Polysaccharide Biosynthesis Protein SpsA, Chain A"/>
    <property type="match status" value="1"/>
</dbReference>
<keyword evidence="5 17" id="KW-0328">Glycosyltransferase</keyword>
<accession>B3RR10</accession>
<dbReference type="SUPFAM" id="SSF53448">
    <property type="entry name" value="Nucleotide-diphospho-sugar transferases"/>
    <property type="match status" value="1"/>
</dbReference>
<dbReference type="AlphaFoldDB" id="B3RR10"/>
<dbReference type="OrthoDB" id="6119243at2759"/>
<evidence type="ECO:0000256" key="15">
    <source>
        <dbReference type="ARBA" id="ARBA00023180"/>
    </source>
</evidence>
<dbReference type="InterPro" id="IPR045885">
    <property type="entry name" value="GalNAc-T"/>
</dbReference>
<dbReference type="GO" id="GO:0006493">
    <property type="term" value="P:protein O-linked glycosylation"/>
    <property type="evidence" value="ECO:0000318"/>
    <property type="project" value="GO_Central"/>
</dbReference>
<reference evidence="19 20" key="1">
    <citation type="journal article" date="2008" name="Nature">
        <title>The Trichoplax genome and the nature of placozoans.</title>
        <authorList>
            <person name="Srivastava M."/>
            <person name="Begovic E."/>
            <person name="Chapman J."/>
            <person name="Putnam N.H."/>
            <person name="Hellsten U."/>
            <person name="Kawashima T."/>
            <person name="Kuo A."/>
            <person name="Mitros T."/>
            <person name="Salamov A."/>
            <person name="Carpenter M.L."/>
            <person name="Signorovitch A.Y."/>
            <person name="Moreno M.A."/>
            <person name="Kamm K."/>
            <person name="Grimwood J."/>
            <person name="Schmutz J."/>
            <person name="Shapiro H."/>
            <person name="Grigoriev I.V."/>
            <person name="Buss L.W."/>
            <person name="Schierwater B."/>
            <person name="Dellaporta S.L."/>
            <person name="Rokhsar D.S."/>
        </authorList>
    </citation>
    <scope>NUCLEOTIDE SEQUENCE [LARGE SCALE GENOMIC DNA]</scope>
    <source>
        <strain evidence="19 20">Grell-BS-1999</strain>
    </source>
</reference>
<dbReference type="Proteomes" id="UP000009022">
    <property type="component" value="Unassembled WGS sequence"/>
</dbReference>
<keyword evidence="6 17" id="KW-0808">Transferase</keyword>
<evidence type="ECO:0000256" key="4">
    <source>
        <dbReference type="ARBA" id="ARBA00005680"/>
    </source>
</evidence>
<dbReference type="SUPFAM" id="SSF50370">
    <property type="entry name" value="Ricin B-like lectins"/>
    <property type="match status" value="1"/>
</dbReference>
<dbReference type="eggNOG" id="KOG3736">
    <property type="taxonomic scope" value="Eukaryota"/>
</dbReference>
<comment type="subcellular location">
    <subcellularLocation>
        <location evidence="2 17">Golgi apparatus membrane</location>
        <topology evidence="2 17">Single-pass type II membrane protein</topology>
    </subcellularLocation>
</comment>
<evidence type="ECO:0000259" key="18">
    <source>
        <dbReference type="SMART" id="SM00458"/>
    </source>
</evidence>
<dbReference type="UniPathway" id="UPA00378"/>
<protein>
    <recommendedName>
        <fullName evidence="17">Polypeptide N-acetylgalactosaminyltransferase</fullName>
        <ecNumber evidence="17">2.4.1.-</ecNumber>
    </recommendedName>
    <alternativeName>
        <fullName evidence="17">Protein-UDP acetylgalactosaminyltransferase</fullName>
    </alternativeName>
</protein>
<dbReference type="GO" id="GO:0000139">
    <property type="term" value="C:Golgi membrane"/>
    <property type="evidence" value="ECO:0007669"/>
    <property type="project" value="UniProtKB-SubCell"/>
</dbReference>
<evidence type="ECO:0000256" key="2">
    <source>
        <dbReference type="ARBA" id="ARBA00004323"/>
    </source>
</evidence>
<dbReference type="CTD" id="6752007"/>
<dbReference type="RefSeq" id="XP_002110794.1">
    <property type="nucleotide sequence ID" value="XM_002110758.1"/>
</dbReference>
<dbReference type="InterPro" id="IPR035992">
    <property type="entry name" value="Ricin_B-like_lectins"/>
</dbReference>
<dbReference type="EMBL" id="DS985243">
    <property type="protein sequence ID" value="EDV26798.1"/>
    <property type="molecule type" value="Genomic_DNA"/>
</dbReference>
<keyword evidence="9 17" id="KW-0430">Lectin</keyword>
<evidence type="ECO:0000256" key="6">
    <source>
        <dbReference type="ARBA" id="ARBA00022679"/>
    </source>
</evidence>
<dbReference type="OMA" id="PTVEACD"/>
<dbReference type="FunFam" id="3.90.550.10:FF:000021">
    <property type="entry name" value="Polypeptide N-acetylgalactosaminyltransferase"/>
    <property type="match status" value="1"/>
</dbReference>
<keyword evidence="10" id="KW-0735">Signal-anchor</keyword>
<dbReference type="GO" id="GO:0004653">
    <property type="term" value="F:polypeptide N-acetylgalactosaminyltransferase activity"/>
    <property type="evidence" value="ECO:0000318"/>
    <property type="project" value="GO_Central"/>
</dbReference>
<evidence type="ECO:0000256" key="5">
    <source>
        <dbReference type="ARBA" id="ARBA00022676"/>
    </source>
</evidence>
<evidence type="ECO:0000256" key="11">
    <source>
        <dbReference type="ARBA" id="ARBA00022989"/>
    </source>
</evidence>
<dbReference type="InParanoid" id="B3RR10"/>
<feature type="domain" description="Ricin B lectin" evidence="18">
    <location>
        <begin position="401"/>
        <end position="524"/>
    </location>
</feature>
<keyword evidence="16 17" id="KW-0464">Manganese</keyword>
<keyword evidence="14 17" id="KW-1015">Disulfide bond</keyword>
<keyword evidence="12 17" id="KW-0333">Golgi apparatus</keyword>
<dbReference type="PANTHER" id="PTHR11675:SF101">
    <property type="entry name" value="POLYPEPTIDE N-ACETYLGALACTOSAMINYLTRANSFERASE 5"/>
    <property type="match status" value="1"/>
</dbReference>
<dbReference type="InterPro" id="IPR001173">
    <property type="entry name" value="Glyco_trans_2-like"/>
</dbReference>